<dbReference type="InterPro" id="IPR039425">
    <property type="entry name" value="RNA_pol_sigma-70-like"/>
</dbReference>
<dbReference type="EMBL" id="SJPF01000002">
    <property type="protein sequence ID" value="TWT34134.1"/>
    <property type="molecule type" value="Genomic_DNA"/>
</dbReference>
<dbReference type="PANTHER" id="PTHR43133">
    <property type="entry name" value="RNA POLYMERASE ECF-TYPE SIGMA FACTO"/>
    <property type="match status" value="1"/>
</dbReference>
<dbReference type="InterPro" id="IPR013249">
    <property type="entry name" value="RNA_pol_sigma70_r4_t2"/>
</dbReference>
<organism evidence="7 8">
    <name type="scientific">Blastopirellula retiformator</name>
    <dbReference type="NCBI Taxonomy" id="2527970"/>
    <lineage>
        <taxon>Bacteria</taxon>
        <taxon>Pseudomonadati</taxon>
        <taxon>Planctomycetota</taxon>
        <taxon>Planctomycetia</taxon>
        <taxon>Pirellulales</taxon>
        <taxon>Pirellulaceae</taxon>
        <taxon>Blastopirellula</taxon>
    </lineage>
</organism>
<dbReference type="SUPFAM" id="SSF88659">
    <property type="entry name" value="Sigma3 and sigma4 domains of RNA polymerase sigma factors"/>
    <property type="match status" value="1"/>
</dbReference>
<gene>
    <name evidence="7" type="primary">carQ</name>
    <name evidence="7" type="ORF">Enr8_15270</name>
</gene>
<accession>A0A5C5V6B6</accession>
<dbReference type="GO" id="GO:0016987">
    <property type="term" value="F:sigma factor activity"/>
    <property type="evidence" value="ECO:0007669"/>
    <property type="project" value="UniProtKB-KW"/>
</dbReference>
<dbReference type="GO" id="GO:0003677">
    <property type="term" value="F:DNA binding"/>
    <property type="evidence" value="ECO:0007669"/>
    <property type="project" value="InterPro"/>
</dbReference>
<reference evidence="7 8" key="1">
    <citation type="submission" date="2019-02" db="EMBL/GenBank/DDBJ databases">
        <title>Deep-cultivation of Planctomycetes and their phenomic and genomic characterization uncovers novel biology.</title>
        <authorList>
            <person name="Wiegand S."/>
            <person name="Jogler M."/>
            <person name="Boedeker C."/>
            <person name="Pinto D."/>
            <person name="Vollmers J."/>
            <person name="Rivas-Marin E."/>
            <person name="Kohn T."/>
            <person name="Peeters S.H."/>
            <person name="Heuer A."/>
            <person name="Rast P."/>
            <person name="Oberbeckmann S."/>
            <person name="Bunk B."/>
            <person name="Jeske O."/>
            <person name="Meyerdierks A."/>
            <person name="Storesund J.E."/>
            <person name="Kallscheuer N."/>
            <person name="Luecker S."/>
            <person name="Lage O.M."/>
            <person name="Pohl T."/>
            <person name="Merkel B.J."/>
            <person name="Hornburger P."/>
            <person name="Mueller R.-W."/>
            <person name="Bruemmer F."/>
            <person name="Labrenz M."/>
            <person name="Spormann A.M."/>
            <person name="Op Den Camp H."/>
            <person name="Overmann J."/>
            <person name="Amann R."/>
            <person name="Jetten M.S.M."/>
            <person name="Mascher T."/>
            <person name="Medema M.H."/>
            <person name="Devos D.P."/>
            <person name="Kaster A.-K."/>
            <person name="Ovreas L."/>
            <person name="Rohde M."/>
            <person name="Galperin M.Y."/>
            <person name="Jogler C."/>
        </authorList>
    </citation>
    <scope>NUCLEOTIDE SEQUENCE [LARGE SCALE GENOMIC DNA]</scope>
    <source>
        <strain evidence="7 8">Enr8</strain>
    </source>
</reference>
<dbReference type="InterPro" id="IPR013324">
    <property type="entry name" value="RNA_pol_sigma_r3/r4-like"/>
</dbReference>
<evidence type="ECO:0000313" key="8">
    <source>
        <dbReference type="Proteomes" id="UP000318878"/>
    </source>
</evidence>
<dbReference type="OrthoDB" id="6383365at2"/>
<dbReference type="SUPFAM" id="SSF88946">
    <property type="entry name" value="Sigma2 domain of RNA polymerase sigma factors"/>
    <property type="match status" value="1"/>
</dbReference>
<feature type="domain" description="RNA polymerase sigma-70 region 2" evidence="5">
    <location>
        <begin position="25"/>
        <end position="90"/>
    </location>
</feature>
<dbReference type="InterPro" id="IPR036388">
    <property type="entry name" value="WH-like_DNA-bd_sf"/>
</dbReference>
<sequence length="186" mass="21784">MTDSANPGRSRQPADGGQDAEFVRLFGQYQHQIYIYLMSLLHDESSADDLFQETMLVLWREFDQYQPGTNFMAWSCTVALNRVRAWRKKRQNERLQFSDEFLEVLSGELDNRQDDLQQRQKALFDCIAKLPEHHRQLIAYRYSAGHAIEEIAQRTQKSVDAVYRVLSRIRQTLRDCASQHTALEEA</sequence>
<dbReference type="Pfam" id="PF04542">
    <property type="entry name" value="Sigma70_r2"/>
    <property type="match status" value="1"/>
</dbReference>
<keyword evidence="2" id="KW-0805">Transcription regulation</keyword>
<keyword evidence="3" id="KW-0731">Sigma factor</keyword>
<evidence type="ECO:0000259" key="6">
    <source>
        <dbReference type="Pfam" id="PF08281"/>
    </source>
</evidence>
<dbReference type="Proteomes" id="UP000318878">
    <property type="component" value="Unassembled WGS sequence"/>
</dbReference>
<dbReference type="NCBIfam" id="TIGR02937">
    <property type="entry name" value="sigma70-ECF"/>
    <property type="match status" value="1"/>
</dbReference>
<evidence type="ECO:0000256" key="2">
    <source>
        <dbReference type="ARBA" id="ARBA00023015"/>
    </source>
</evidence>
<keyword evidence="8" id="KW-1185">Reference proteome</keyword>
<evidence type="ECO:0000313" key="7">
    <source>
        <dbReference type="EMBL" id="TWT34134.1"/>
    </source>
</evidence>
<dbReference type="AlphaFoldDB" id="A0A5C5V6B6"/>
<dbReference type="InterPro" id="IPR014284">
    <property type="entry name" value="RNA_pol_sigma-70_dom"/>
</dbReference>
<evidence type="ECO:0000256" key="3">
    <source>
        <dbReference type="ARBA" id="ARBA00023082"/>
    </source>
</evidence>
<evidence type="ECO:0000256" key="4">
    <source>
        <dbReference type="ARBA" id="ARBA00023163"/>
    </source>
</evidence>
<dbReference type="NCBIfam" id="TIGR02989">
    <property type="entry name" value="Sig-70_gvs1"/>
    <property type="match status" value="1"/>
</dbReference>
<dbReference type="InterPro" id="IPR007627">
    <property type="entry name" value="RNA_pol_sigma70_r2"/>
</dbReference>
<dbReference type="Gene3D" id="1.10.1740.10">
    <property type="match status" value="1"/>
</dbReference>
<comment type="caution">
    <text evidence="7">The sequence shown here is derived from an EMBL/GenBank/DDBJ whole genome shotgun (WGS) entry which is preliminary data.</text>
</comment>
<proteinExistence type="inferred from homology"/>
<feature type="domain" description="RNA polymerase sigma factor 70 region 4 type 2" evidence="6">
    <location>
        <begin position="122"/>
        <end position="173"/>
    </location>
</feature>
<keyword evidence="4" id="KW-0804">Transcription</keyword>
<dbReference type="InterPro" id="IPR013325">
    <property type="entry name" value="RNA_pol_sigma_r2"/>
</dbReference>
<dbReference type="GO" id="GO:0006352">
    <property type="term" value="P:DNA-templated transcription initiation"/>
    <property type="evidence" value="ECO:0007669"/>
    <property type="project" value="InterPro"/>
</dbReference>
<dbReference type="RefSeq" id="WP_146430091.1">
    <property type="nucleotide sequence ID" value="NZ_SJPF01000002.1"/>
</dbReference>
<evidence type="ECO:0000256" key="1">
    <source>
        <dbReference type="ARBA" id="ARBA00010641"/>
    </source>
</evidence>
<dbReference type="PANTHER" id="PTHR43133:SF51">
    <property type="entry name" value="RNA POLYMERASE SIGMA FACTOR"/>
    <property type="match status" value="1"/>
</dbReference>
<dbReference type="Pfam" id="PF08281">
    <property type="entry name" value="Sigma70_r4_2"/>
    <property type="match status" value="1"/>
</dbReference>
<dbReference type="InterPro" id="IPR014331">
    <property type="entry name" value="RNA_pol_sigma70_ECF_RHOBA"/>
</dbReference>
<name>A0A5C5V6B6_9BACT</name>
<comment type="similarity">
    <text evidence="1">Belongs to the sigma-70 factor family. ECF subfamily.</text>
</comment>
<dbReference type="Gene3D" id="1.10.10.10">
    <property type="entry name" value="Winged helix-like DNA-binding domain superfamily/Winged helix DNA-binding domain"/>
    <property type="match status" value="1"/>
</dbReference>
<evidence type="ECO:0000259" key="5">
    <source>
        <dbReference type="Pfam" id="PF04542"/>
    </source>
</evidence>
<protein>
    <submittedName>
        <fullName evidence="7">RNA polymerase sigma factor CarQ</fullName>
    </submittedName>
</protein>